<dbReference type="Pfam" id="PF12833">
    <property type="entry name" value="HTH_18"/>
    <property type="match status" value="1"/>
</dbReference>
<evidence type="ECO:0000256" key="1">
    <source>
        <dbReference type="ARBA" id="ARBA00023015"/>
    </source>
</evidence>
<dbReference type="STRING" id="1250231.SAMN04488552_1872"/>
<dbReference type="Proteomes" id="UP000198858">
    <property type="component" value="Chromosome I"/>
</dbReference>
<dbReference type="SMART" id="SM00342">
    <property type="entry name" value="HTH_ARAC"/>
    <property type="match status" value="1"/>
</dbReference>
<evidence type="ECO:0000256" key="3">
    <source>
        <dbReference type="ARBA" id="ARBA00023163"/>
    </source>
</evidence>
<dbReference type="GO" id="GO:0003700">
    <property type="term" value="F:DNA-binding transcription factor activity"/>
    <property type="evidence" value="ECO:0007669"/>
    <property type="project" value="InterPro"/>
</dbReference>
<protein>
    <submittedName>
        <fullName evidence="5">AraC-type DNA-binding protein</fullName>
    </submittedName>
</protein>
<dbReference type="Gene3D" id="1.10.10.60">
    <property type="entry name" value="Homeodomain-like"/>
    <property type="match status" value="2"/>
</dbReference>
<name>A0A1H1NVM2_9FLAO</name>
<dbReference type="SUPFAM" id="SSF46689">
    <property type="entry name" value="Homeodomain-like"/>
    <property type="match status" value="1"/>
</dbReference>
<evidence type="ECO:0000259" key="4">
    <source>
        <dbReference type="PROSITE" id="PS01124"/>
    </source>
</evidence>
<proteinExistence type="predicted"/>
<dbReference type="PANTHER" id="PTHR43280:SF28">
    <property type="entry name" value="HTH-TYPE TRANSCRIPTIONAL ACTIVATOR RHAS"/>
    <property type="match status" value="1"/>
</dbReference>
<keyword evidence="6" id="KW-1185">Reference proteome</keyword>
<dbReference type="AlphaFoldDB" id="A0A1H1NVM2"/>
<gene>
    <name evidence="5" type="ORF">SAMN04488552_1872</name>
</gene>
<dbReference type="InterPro" id="IPR020449">
    <property type="entry name" value="Tscrpt_reg_AraC-type_HTH"/>
</dbReference>
<keyword evidence="1" id="KW-0805">Transcription regulation</keyword>
<sequence length="188" mass="21755">MEEFKIHIKNVVCQRCIMTVTEILNRLEIPYIKVDLGEAILKRPLSDPGKKVVQKEFEKVGFEMIMDRDERLINDIKSLIIEDVYSSKISNQKLSSLLTSQLHFDYSHITHIFSESEGQSIQKYYNAIRIERAKELLDYDELGIAEIADHLGYSTPAYLSTSFKKATGFTPSEYRQLDQKNRKSLDSV</sequence>
<evidence type="ECO:0000313" key="5">
    <source>
        <dbReference type="EMBL" id="SDS02850.1"/>
    </source>
</evidence>
<evidence type="ECO:0000256" key="2">
    <source>
        <dbReference type="ARBA" id="ARBA00023125"/>
    </source>
</evidence>
<dbReference type="EMBL" id="LT629745">
    <property type="protein sequence ID" value="SDS02850.1"/>
    <property type="molecule type" value="Genomic_DNA"/>
</dbReference>
<dbReference type="PANTHER" id="PTHR43280">
    <property type="entry name" value="ARAC-FAMILY TRANSCRIPTIONAL REGULATOR"/>
    <property type="match status" value="1"/>
</dbReference>
<organism evidence="5 6">
    <name type="scientific">Christiangramia echinicola</name>
    <dbReference type="NCBI Taxonomy" id="279359"/>
    <lineage>
        <taxon>Bacteria</taxon>
        <taxon>Pseudomonadati</taxon>
        <taxon>Bacteroidota</taxon>
        <taxon>Flavobacteriia</taxon>
        <taxon>Flavobacteriales</taxon>
        <taxon>Flavobacteriaceae</taxon>
        <taxon>Christiangramia</taxon>
    </lineage>
</organism>
<keyword evidence="2 5" id="KW-0238">DNA-binding</keyword>
<keyword evidence="3" id="KW-0804">Transcription</keyword>
<dbReference type="InterPro" id="IPR018060">
    <property type="entry name" value="HTH_AraC"/>
</dbReference>
<dbReference type="PROSITE" id="PS01124">
    <property type="entry name" value="HTH_ARAC_FAMILY_2"/>
    <property type="match status" value="1"/>
</dbReference>
<dbReference type="RefSeq" id="WP_089662173.1">
    <property type="nucleotide sequence ID" value="NZ_LT629745.1"/>
</dbReference>
<evidence type="ECO:0000313" key="6">
    <source>
        <dbReference type="Proteomes" id="UP000198858"/>
    </source>
</evidence>
<dbReference type="GO" id="GO:0043565">
    <property type="term" value="F:sequence-specific DNA binding"/>
    <property type="evidence" value="ECO:0007669"/>
    <property type="project" value="InterPro"/>
</dbReference>
<dbReference type="PRINTS" id="PR00032">
    <property type="entry name" value="HTHARAC"/>
</dbReference>
<reference evidence="5 6" key="1">
    <citation type="submission" date="2016-10" db="EMBL/GenBank/DDBJ databases">
        <authorList>
            <person name="Varghese N."/>
            <person name="Submissions S."/>
        </authorList>
    </citation>
    <scope>NUCLEOTIDE SEQUENCE [LARGE SCALE GENOMIC DNA]</scope>
    <source>
        <strain evidence="5 6">Mar_2010_102</strain>
    </source>
</reference>
<dbReference type="InterPro" id="IPR009057">
    <property type="entry name" value="Homeodomain-like_sf"/>
</dbReference>
<dbReference type="InterPro" id="IPR018062">
    <property type="entry name" value="HTH_AraC-typ_CS"/>
</dbReference>
<dbReference type="PROSITE" id="PS00041">
    <property type="entry name" value="HTH_ARAC_FAMILY_1"/>
    <property type="match status" value="1"/>
</dbReference>
<accession>A0A1H1NVM2</accession>
<feature type="domain" description="HTH araC/xylS-type" evidence="4">
    <location>
        <begin position="74"/>
        <end position="177"/>
    </location>
</feature>